<organism evidence="2 3">
    <name type="scientific">Saccharothrix carnea</name>
    <dbReference type="NCBI Taxonomy" id="1280637"/>
    <lineage>
        <taxon>Bacteria</taxon>
        <taxon>Bacillati</taxon>
        <taxon>Actinomycetota</taxon>
        <taxon>Actinomycetes</taxon>
        <taxon>Pseudonocardiales</taxon>
        <taxon>Pseudonocardiaceae</taxon>
        <taxon>Saccharothrix</taxon>
    </lineage>
</organism>
<feature type="transmembrane region" description="Helical" evidence="1">
    <location>
        <begin position="93"/>
        <end position="110"/>
    </location>
</feature>
<reference evidence="2 3" key="1">
    <citation type="submission" date="2018-03" db="EMBL/GenBank/DDBJ databases">
        <title>Genomic Encyclopedia of Type Strains, Phase III (KMG-III): the genomes of soil and plant-associated and newly described type strains.</title>
        <authorList>
            <person name="Whitman W."/>
        </authorList>
    </citation>
    <scope>NUCLEOTIDE SEQUENCE [LARGE SCALE GENOMIC DNA]</scope>
    <source>
        <strain evidence="2 3">CGMCC 4.7097</strain>
    </source>
</reference>
<evidence type="ECO:0000313" key="2">
    <source>
        <dbReference type="EMBL" id="PSL58642.1"/>
    </source>
</evidence>
<feature type="transmembrane region" description="Helical" evidence="1">
    <location>
        <begin position="130"/>
        <end position="151"/>
    </location>
</feature>
<proteinExistence type="predicted"/>
<feature type="transmembrane region" description="Helical" evidence="1">
    <location>
        <begin position="53"/>
        <end position="73"/>
    </location>
</feature>
<keyword evidence="3" id="KW-1185">Reference proteome</keyword>
<sequence length="166" mass="18182">MGVVTELRLAAEVPRWAGRFYLRHWAVIVGLSLVASVQRLVAVNWGLPGALGFASEVVVLAARVLLVVVIWRLATRGERVSWANARSFATRHWPSLLWQGALLSVAFLVFDVGAEQVVGGLLPESARQTYLAVLLFVKNPTVIAFTFVWWVGLVRQAAVSRPVPVG</sequence>
<evidence type="ECO:0000313" key="3">
    <source>
        <dbReference type="Proteomes" id="UP000241118"/>
    </source>
</evidence>
<feature type="transmembrane region" description="Helical" evidence="1">
    <location>
        <begin position="25"/>
        <end position="47"/>
    </location>
</feature>
<gene>
    <name evidence="2" type="ORF">B0I31_101863</name>
</gene>
<dbReference type="AlphaFoldDB" id="A0A2P8IJJ2"/>
<keyword evidence="1" id="KW-0472">Membrane</keyword>
<name>A0A2P8IJJ2_SACCR</name>
<dbReference type="Proteomes" id="UP000241118">
    <property type="component" value="Unassembled WGS sequence"/>
</dbReference>
<dbReference type="EMBL" id="PYAX01000001">
    <property type="protein sequence ID" value="PSL58642.1"/>
    <property type="molecule type" value="Genomic_DNA"/>
</dbReference>
<protein>
    <submittedName>
        <fullName evidence="2">Uncharacterized protein</fullName>
    </submittedName>
</protein>
<comment type="caution">
    <text evidence="2">The sequence shown here is derived from an EMBL/GenBank/DDBJ whole genome shotgun (WGS) entry which is preliminary data.</text>
</comment>
<evidence type="ECO:0000256" key="1">
    <source>
        <dbReference type="SAM" id="Phobius"/>
    </source>
</evidence>
<accession>A0A2P8IJJ2</accession>
<keyword evidence="1" id="KW-0812">Transmembrane</keyword>
<keyword evidence="1" id="KW-1133">Transmembrane helix</keyword>